<keyword evidence="4 7" id="KW-1133">Transmembrane helix</keyword>
<comment type="subcellular location">
    <subcellularLocation>
        <location evidence="1">Membrane</location>
        <topology evidence="1">Multi-pass membrane protein</topology>
    </subcellularLocation>
</comment>
<evidence type="ECO:0000256" key="7">
    <source>
        <dbReference type="SAM" id="Phobius"/>
    </source>
</evidence>
<dbReference type="PANTHER" id="PTHR43791:SF97">
    <property type="entry name" value="ALLANTOATE TRANSPORTER, PUTATIVE (AFU_ORTHOLOGUE AFUA_1G14700)-RELATED"/>
    <property type="match status" value="1"/>
</dbReference>
<dbReference type="FunFam" id="1.20.1250.20:FF:000064">
    <property type="entry name" value="MFS allantoate transporter"/>
    <property type="match status" value="1"/>
</dbReference>
<accession>A0A0F2M8N0</accession>
<feature type="transmembrane region" description="Helical" evidence="7">
    <location>
        <begin position="239"/>
        <end position="259"/>
    </location>
</feature>
<reference evidence="9 10" key="1">
    <citation type="journal article" date="2014" name="BMC Genomics">
        <title>Comparative genomics of the major fungal agents of human and animal Sporotrichosis: Sporothrix schenckii and Sporothrix brasiliensis.</title>
        <authorList>
            <person name="Teixeira M.M."/>
            <person name="de Almeida L.G."/>
            <person name="Kubitschek-Barreira P."/>
            <person name="Alves F.L."/>
            <person name="Kioshima E.S."/>
            <person name="Abadio A.K."/>
            <person name="Fernandes L."/>
            <person name="Derengowski L.S."/>
            <person name="Ferreira K.S."/>
            <person name="Souza R.C."/>
            <person name="Ruiz J.C."/>
            <person name="de Andrade N.C."/>
            <person name="Paes H.C."/>
            <person name="Nicola A.M."/>
            <person name="Albuquerque P."/>
            <person name="Gerber A.L."/>
            <person name="Martins V.P."/>
            <person name="Peconick L.D."/>
            <person name="Neto A.V."/>
            <person name="Chaucanez C.B."/>
            <person name="Silva P.A."/>
            <person name="Cunha O.L."/>
            <person name="de Oliveira F.F."/>
            <person name="dos Santos T.C."/>
            <person name="Barros A.L."/>
            <person name="Soares M.A."/>
            <person name="de Oliveira L.M."/>
            <person name="Marini M.M."/>
            <person name="Villalobos-Duno H."/>
            <person name="Cunha M.M."/>
            <person name="de Hoog S."/>
            <person name="da Silveira J.F."/>
            <person name="Henrissat B."/>
            <person name="Nino-Vega G.A."/>
            <person name="Cisalpino P.S."/>
            <person name="Mora-Montes H.M."/>
            <person name="Almeida S.R."/>
            <person name="Stajich J.E."/>
            <person name="Lopes-Bezerra L.M."/>
            <person name="Vasconcelos A.T."/>
            <person name="Felipe M.S."/>
        </authorList>
    </citation>
    <scope>NUCLEOTIDE SEQUENCE [LARGE SCALE GENOMIC DNA]</scope>
    <source>
        <strain evidence="9 10">1099-18</strain>
    </source>
</reference>
<feature type="transmembrane region" description="Helical" evidence="7">
    <location>
        <begin position="71"/>
        <end position="92"/>
    </location>
</feature>
<dbReference type="AlphaFoldDB" id="A0A0F2M8N0"/>
<dbReference type="VEuPathDB" id="FungiDB:SPSK_08998"/>
<name>A0A0F2M8N0_SPOSC</name>
<dbReference type="GO" id="GO:0016020">
    <property type="term" value="C:membrane"/>
    <property type="evidence" value="ECO:0007669"/>
    <property type="project" value="UniProtKB-SubCell"/>
</dbReference>
<comment type="similarity">
    <text evidence="6">Belongs to the major facilitator superfamily. Allantoate permease family.</text>
</comment>
<feature type="transmembrane region" description="Helical" evidence="7">
    <location>
        <begin position="433"/>
        <end position="453"/>
    </location>
</feature>
<dbReference type="GeneID" id="27670856"/>
<proteinExistence type="inferred from homology"/>
<feature type="transmembrane region" description="Helical" evidence="7">
    <location>
        <begin position="307"/>
        <end position="324"/>
    </location>
</feature>
<dbReference type="Proteomes" id="UP000033710">
    <property type="component" value="Unassembled WGS sequence"/>
</dbReference>
<evidence type="ECO:0000313" key="9">
    <source>
        <dbReference type="EMBL" id="KJR86053.1"/>
    </source>
</evidence>
<sequence length="523" mass="57137">MHSPNETNTANKAASAPSADINLGEVYSVTQSGVEKSPLGHNGQHHDVAYDMFEESLRMDPAERDVLAKRVLLKLDLIVLPMMCIVYFFSFLDKSTLNYANAYGLTTDLGLKGNQYSWIASITNFGYLFGAYPMSIGLQKFSIGRFIGSSVAVWGIVLSLTTLAKTFAGMMALRFVLGCAEAGIGSAWMLITAMFWTKAEMPLRMSFWLGCNGLSQLIGAGISWGLGHTHNPHITPWQLIFMVVGLGSFVAGIVCFVFMPSSPKQALFFSHEEAIVAVWRVRSNRTGIKHHTILWYQVREAVCDPKIYLSVVCGLSLGLINGAVSNFLTTLLKSFGYGALKSVLYQMPGGAFQFITIISGGWITTHVPNTLVLVTALAYVPGLGGLIGILTIPLSKPLHLAACAWMLPITGLAIILTWTIVAANFAGHTKRTFANGAQFTAYAAGNIISPFFFFPSEAPRYPTAIRALCAIYGVGIFSTILLGIYMWRQNVRRATLPISEELVNEAGFADYTDYENKGFQYKI</sequence>
<feature type="transmembrane region" description="Helical" evidence="7">
    <location>
        <begin position="344"/>
        <end position="364"/>
    </location>
</feature>
<dbReference type="Gene3D" id="1.20.1250.20">
    <property type="entry name" value="MFS general substrate transporter like domains"/>
    <property type="match status" value="1"/>
</dbReference>
<keyword evidence="5 7" id="KW-0472">Membrane</keyword>
<feature type="transmembrane region" description="Helical" evidence="7">
    <location>
        <begin position="173"/>
        <end position="195"/>
    </location>
</feature>
<evidence type="ECO:0000259" key="8">
    <source>
        <dbReference type="PROSITE" id="PS50850"/>
    </source>
</evidence>
<evidence type="ECO:0000256" key="1">
    <source>
        <dbReference type="ARBA" id="ARBA00004141"/>
    </source>
</evidence>
<dbReference type="GO" id="GO:0022857">
    <property type="term" value="F:transmembrane transporter activity"/>
    <property type="evidence" value="ECO:0007669"/>
    <property type="project" value="InterPro"/>
</dbReference>
<comment type="caution">
    <text evidence="9">The sequence shown here is derived from an EMBL/GenBank/DDBJ whole genome shotgun (WGS) entry which is preliminary data.</text>
</comment>
<dbReference type="InterPro" id="IPR011701">
    <property type="entry name" value="MFS"/>
</dbReference>
<dbReference type="EMBL" id="AXCR01000007">
    <property type="protein sequence ID" value="KJR86053.1"/>
    <property type="molecule type" value="Genomic_DNA"/>
</dbReference>
<organism evidence="9 10">
    <name type="scientific">Sporothrix schenckii 1099-18</name>
    <dbReference type="NCBI Taxonomy" id="1397361"/>
    <lineage>
        <taxon>Eukaryota</taxon>
        <taxon>Fungi</taxon>
        <taxon>Dikarya</taxon>
        <taxon>Ascomycota</taxon>
        <taxon>Pezizomycotina</taxon>
        <taxon>Sordariomycetes</taxon>
        <taxon>Sordariomycetidae</taxon>
        <taxon>Ophiostomatales</taxon>
        <taxon>Ophiostomataceae</taxon>
        <taxon>Sporothrix</taxon>
    </lineage>
</organism>
<evidence type="ECO:0000256" key="6">
    <source>
        <dbReference type="ARBA" id="ARBA00037968"/>
    </source>
</evidence>
<reference evidence="9 10" key="2">
    <citation type="journal article" date="2015" name="Eukaryot. Cell">
        <title>Asexual propagation of a virulent clone complex in a human and feline outbreak of sporotrichosis.</title>
        <authorList>
            <person name="Teixeira Mde M."/>
            <person name="Rodrigues A.M."/>
            <person name="Tsui C.K."/>
            <person name="de Almeida L.G."/>
            <person name="Van Diepeningen A.D."/>
            <person name="van den Ende B.G."/>
            <person name="Fernandes G.F."/>
            <person name="Kano R."/>
            <person name="Hamelin R.C."/>
            <person name="Lopes-Bezerra L.M."/>
            <person name="Vasconcelos A.T."/>
            <person name="de Hoog S."/>
            <person name="de Camargo Z.P."/>
            <person name="Felipe M.S."/>
        </authorList>
    </citation>
    <scope>NUCLEOTIDE SEQUENCE [LARGE SCALE GENOMIC DNA]</scope>
    <source>
        <strain evidence="9 10">1099-18</strain>
    </source>
</reference>
<feature type="transmembrane region" description="Helical" evidence="7">
    <location>
        <begin position="116"/>
        <end position="134"/>
    </location>
</feature>
<evidence type="ECO:0000256" key="3">
    <source>
        <dbReference type="ARBA" id="ARBA00022692"/>
    </source>
</evidence>
<dbReference type="PANTHER" id="PTHR43791">
    <property type="entry name" value="PERMEASE-RELATED"/>
    <property type="match status" value="1"/>
</dbReference>
<feature type="transmembrane region" description="Helical" evidence="7">
    <location>
        <begin position="207"/>
        <end position="227"/>
    </location>
</feature>
<feature type="domain" description="Major facilitator superfamily (MFS) profile" evidence="8">
    <location>
        <begin position="79"/>
        <end position="491"/>
    </location>
</feature>
<protein>
    <submittedName>
        <fullName evidence="9">Major Facilitator Superfamily protein</fullName>
    </submittedName>
</protein>
<dbReference type="RefSeq" id="XP_016588729.1">
    <property type="nucleotide sequence ID" value="XM_016735579.1"/>
</dbReference>
<feature type="transmembrane region" description="Helical" evidence="7">
    <location>
        <begin position="146"/>
        <end position="167"/>
    </location>
</feature>
<evidence type="ECO:0000313" key="10">
    <source>
        <dbReference type="Proteomes" id="UP000033710"/>
    </source>
</evidence>
<gene>
    <name evidence="9" type="ORF">SPSK_08998</name>
</gene>
<evidence type="ECO:0000256" key="4">
    <source>
        <dbReference type="ARBA" id="ARBA00022989"/>
    </source>
</evidence>
<dbReference type="OrthoDB" id="6730379at2759"/>
<dbReference type="InterPro" id="IPR020846">
    <property type="entry name" value="MFS_dom"/>
</dbReference>
<dbReference type="KEGG" id="ssck:SPSK_08998"/>
<feature type="transmembrane region" description="Helical" evidence="7">
    <location>
        <begin position="465"/>
        <end position="487"/>
    </location>
</feature>
<keyword evidence="3 7" id="KW-0812">Transmembrane</keyword>
<feature type="transmembrane region" description="Helical" evidence="7">
    <location>
        <begin position="371"/>
        <end position="392"/>
    </location>
</feature>
<dbReference type="PROSITE" id="PS50850">
    <property type="entry name" value="MFS"/>
    <property type="match status" value="1"/>
</dbReference>
<feature type="transmembrane region" description="Helical" evidence="7">
    <location>
        <begin position="398"/>
        <end position="421"/>
    </location>
</feature>
<evidence type="ECO:0000256" key="5">
    <source>
        <dbReference type="ARBA" id="ARBA00023136"/>
    </source>
</evidence>
<dbReference type="SUPFAM" id="SSF103473">
    <property type="entry name" value="MFS general substrate transporter"/>
    <property type="match status" value="1"/>
</dbReference>
<dbReference type="InterPro" id="IPR036259">
    <property type="entry name" value="MFS_trans_sf"/>
</dbReference>
<dbReference type="Pfam" id="PF07690">
    <property type="entry name" value="MFS_1"/>
    <property type="match status" value="1"/>
</dbReference>
<evidence type="ECO:0000256" key="2">
    <source>
        <dbReference type="ARBA" id="ARBA00022448"/>
    </source>
</evidence>
<keyword evidence="2" id="KW-0813">Transport</keyword>